<evidence type="ECO:0000256" key="1">
    <source>
        <dbReference type="ARBA" id="ARBA00023004"/>
    </source>
</evidence>
<dbReference type="InterPro" id="IPR007167">
    <property type="entry name" value="Fe-transptr_FeoA-like"/>
</dbReference>
<dbReference type="PANTHER" id="PTHR42954">
    <property type="entry name" value="FE(2+) TRANSPORT PROTEIN A"/>
    <property type="match status" value="1"/>
</dbReference>
<sequence length="85" mass="9350">MNNDNIKNDNIISLSELKKGEKARIVRVASRGVIRKRITEMGITSGTEVQVKGFAPFGDPMVLGVMGYRLGLRKSEAADIFVEVI</sequence>
<dbReference type="SMART" id="SM00899">
    <property type="entry name" value="FeoA"/>
    <property type="match status" value="1"/>
</dbReference>
<gene>
    <name evidence="3" type="ORF">Bccel_3236</name>
</gene>
<dbReference type="InterPro" id="IPR052713">
    <property type="entry name" value="FeoA"/>
</dbReference>
<evidence type="ECO:0000313" key="4">
    <source>
        <dbReference type="Proteomes" id="UP000036923"/>
    </source>
</evidence>
<dbReference type="Pfam" id="PF04023">
    <property type="entry name" value="FeoA"/>
    <property type="match status" value="1"/>
</dbReference>
<name>A0A0L6JQJ6_9FIRM</name>
<dbReference type="GO" id="GO:0046914">
    <property type="term" value="F:transition metal ion binding"/>
    <property type="evidence" value="ECO:0007669"/>
    <property type="project" value="InterPro"/>
</dbReference>
<dbReference type="PANTHER" id="PTHR42954:SF2">
    <property type="entry name" value="FE(2+) TRANSPORT PROTEIN A"/>
    <property type="match status" value="1"/>
</dbReference>
<evidence type="ECO:0000259" key="2">
    <source>
        <dbReference type="SMART" id="SM00899"/>
    </source>
</evidence>
<dbReference type="STRING" id="398512.Bccel_3236"/>
<accession>A0A0L6JQJ6</accession>
<dbReference type="AlphaFoldDB" id="A0A0L6JQJ6"/>
<dbReference type="EMBL" id="LGTC01000001">
    <property type="protein sequence ID" value="KNY27965.1"/>
    <property type="molecule type" value="Genomic_DNA"/>
</dbReference>
<keyword evidence="4" id="KW-1185">Reference proteome</keyword>
<dbReference type="SUPFAM" id="SSF50037">
    <property type="entry name" value="C-terminal domain of transcriptional repressors"/>
    <property type="match status" value="1"/>
</dbReference>
<dbReference type="InterPro" id="IPR008988">
    <property type="entry name" value="Transcriptional_repressor_C"/>
</dbReference>
<evidence type="ECO:0000313" key="3">
    <source>
        <dbReference type="EMBL" id="KNY27965.1"/>
    </source>
</evidence>
<comment type="caution">
    <text evidence="3">The sequence shown here is derived from an EMBL/GenBank/DDBJ whole genome shotgun (WGS) entry which is preliminary data.</text>
</comment>
<reference evidence="4" key="1">
    <citation type="submission" date="2015-07" db="EMBL/GenBank/DDBJ databases">
        <title>Near-Complete Genome Sequence of the Cellulolytic Bacterium Bacteroides (Pseudobacteroides) cellulosolvens ATCC 35603.</title>
        <authorList>
            <person name="Dassa B."/>
            <person name="Utturkar S.M."/>
            <person name="Klingeman D.M."/>
            <person name="Hurt R.A."/>
            <person name="Keller M."/>
            <person name="Xu J."/>
            <person name="Reddy Y.H.K."/>
            <person name="Borovok I."/>
            <person name="Grinberg I.R."/>
            <person name="Lamed R."/>
            <person name="Zhivin O."/>
            <person name="Bayer E.A."/>
            <person name="Brown S.D."/>
        </authorList>
    </citation>
    <scope>NUCLEOTIDE SEQUENCE [LARGE SCALE GENOMIC DNA]</scope>
    <source>
        <strain evidence="4">DSM 2933</strain>
    </source>
</reference>
<organism evidence="3 4">
    <name type="scientific">Pseudobacteroides cellulosolvens ATCC 35603 = DSM 2933</name>
    <dbReference type="NCBI Taxonomy" id="398512"/>
    <lineage>
        <taxon>Bacteria</taxon>
        <taxon>Bacillati</taxon>
        <taxon>Bacillota</taxon>
        <taxon>Clostridia</taxon>
        <taxon>Eubacteriales</taxon>
        <taxon>Oscillospiraceae</taxon>
        <taxon>Pseudobacteroides</taxon>
    </lineage>
</organism>
<dbReference type="RefSeq" id="WP_036938997.1">
    <property type="nucleotide sequence ID" value="NZ_JQKC01000008.1"/>
</dbReference>
<keyword evidence="1" id="KW-0408">Iron</keyword>
<dbReference type="Proteomes" id="UP000036923">
    <property type="component" value="Unassembled WGS sequence"/>
</dbReference>
<dbReference type="InterPro" id="IPR038157">
    <property type="entry name" value="FeoA_core_dom"/>
</dbReference>
<feature type="domain" description="Ferrous iron transporter FeoA-like" evidence="2">
    <location>
        <begin position="12"/>
        <end position="84"/>
    </location>
</feature>
<proteinExistence type="predicted"/>
<dbReference type="Gene3D" id="2.30.30.90">
    <property type="match status" value="1"/>
</dbReference>
<dbReference type="eggNOG" id="COG1918">
    <property type="taxonomic scope" value="Bacteria"/>
</dbReference>
<protein>
    <submittedName>
        <fullName evidence="3">FeoA family protein</fullName>
    </submittedName>
</protein>